<reference evidence="1 2" key="1">
    <citation type="submission" date="2017-09" db="EMBL/GenBank/DDBJ databases">
        <authorList>
            <person name="Ehlers B."/>
            <person name="Leendertz F.H."/>
        </authorList>
    </citation>
    <scope>NUCLEOTIDE SEQUENCE [LARGE SCALE GENOMIC DNA]</scope>
    <source>
        <strain evidence="1 2">DSM 27208</strain>
    </source>
</reference>
<name>A0A285PDZ7_NATPI</name>
<proteinExistence type="predicted"/>
<sequence length="42" mass="4668">MAEPRVTARIHRDADGDLHREYLVGGIAYASIEDVEQVLETA</sequence>
<dbReference type="Proteomes" id="UP000219453">
    <property type="component" value="Unassembled WGS sequence"/>
</dbReference>
<gene>
    <name evidence="1" type="ORF">SAMN06269185_3343</name>
</gene>
<dbReference type="AlphaFoldDB" id="A0A285PDZ7"/>
<evidence type="ECO:0000313" key="2">
    <source>
        <dbReference type="Proteomes" id="UP000219453"/>
    </source>
</evidence>
<dbReference type="EMBL" id="OBEJ01000010">
    <property type="protein sequence ID" value="SNZ18356.1"/>
    <property type="molecule type" value="Genomic_DNA"/>
</dbReference>
<evidence type="ECO:0000313" key="1">
    <source>
        <dbReference type="EMBL" id="SNZ18356.1"/>
    </source>
</evidence>
<dbReference type="RefSeq" id="WP_259370020.1">
    <property type="nucleotide sequence ID" value="NZ_OBEJ01000010.1"/>
</dbReference>
<keyword evidence="2" id="KW-1185">Reference proteome</keyword>
<organism evidence="1 2">
    <name type="scientific">Natronoarchaeum philippinense</name>
    <dbReference type="NCBI Taxonomy" id="558529"/>
    <lineage>
        <taxon>Archaea</taxon>
        <taxon>Methanobacteriati</taxon>
        <taxon>Methanobacteriota</taxon>
        <taxon>Stenosarchaea group</taxon>
        <taxon>Halobacteria</taxon>
        <taxon>Halobacteriales</taxon>
        <taxon>Natronoarchaeaceae</taxon>
    </lineage>
</organism>
<accession>A0A285PDZ7</accession>
<protein>
    <submittedName>
        <fullName evidence="1">Uncharacterized protein</fullName>
    </submittedName>
</protein>